<proteinExistence type="predicted"/>
<keyword evidence="2" id="KW-1185">Reference proteome</keyword>
<gene>
    <name evidence="1" type="ORF">CSKR_110785</name>
</gene>
<protein>
    <submittedName>
        <fullName evidence="1">Uncharacterized protein</fullName>
    </submittedName>
</protein>
<dbReference type="OrthoDB" id="8903066at2759"/>
<dbReference type="Proteomes" id="UP000286415">
    <property type="component" value="Unassembled WGS sequence"/>
</dbReference>
<reference evidence="1 2" key="2">
    <citation type="journal article" date="2021" name="Genomics">
        <title>High-quality reference genome for Clonorchis sinensis.</title>
        <authorList>
            <person name="Young N.D."/>
            <person name="Stroehlein A.J."/>
            <person name="Kinkar L."/>
            <person name="Wang T."/>
            <person name="Sohn W.M."/>
            <person name="Chang B.C.H."/>
            <person name="Kaur P."/>
            <person name="Weisz D."/>
            <person name="Dudchenko O."/>
            <person name="Aiden E.L."/>
            <person name="Korhonen P.K."/>
            <person name="Gasser R.B."/>
        </authorList>
    </citation>
    <scope>NUCLEOTIDE SEQUENCE [LARGE SCALE GENOMIC DNA]</scope>
    <source>
        <strain evidence="1">Cs-k2</strain>
    </source>
</reference>
<comment type="caution">
    <text evidence="1">The sequence shown here is derived from an EMBL/GenBank/DDBJ whole genome shotgun (WGS) entry which is preliminary data.</text>
</comment>
<accession>A0A8T1MFV6</accession>
<name>A0A8T1MFV6_CLOSI</name>
<evidence type="ECO:0000313" key="1">
    <source>
        <dbReference type="EMBL" id="KAG5448053.1"/>
    </source>
</evidence>
<reference evidence="1 2" key="1">
    <citation type="journal article" date="2018" name="Biotechnol. Adv.">
        <title>Improved genomic resources and new bioinformatic workflow for the carcinogenic parasite Clonorchis sinensis: Biotechnological implications.</title>
        <authorList>
            <person name="Wang D."/>
            <person name="Korhonen P.K."/>
            <person name="Gasser R.B."/>
            <person name="Young N.D."/>
        </authorList>
    </citation>
    <scope>NUCLEOTIDE SEQUENCE [LARGE SCALE GENOMIC DNA]</scope>
    <source>
        <strain evidence="1">Cs-k2</strain>
    </source>
</reference>
<sequence length="150" mass="17408">MQKPDDTLLKKVNKSIYHRYHWEKSNPVLLARKIGTDNWVLLKARSCEAEWDKSNEALRTHDVAAQLQQMGLKDSHAIIRLACPDMVTNGPYTQGMTKWERLHFFDTALNRRAKTGFHYWGYEKPKPTKFGRYSMGAKHTFLGLCNAPRS</sequence>
<organism evidence="1 2">
    <name type="scientific">Clonorchis sinensis</name>
    <name type="common">Chinese liver fluke</name>
    <dbReference type="NCBI Taxonomy" id="79923"/>
    <lineage>
        <taxon>Eukaryota</taxon>
        <taxon>Metazoa</taxon>
        <taxon>Spiralia</taxon>
        <taxon>Lophotrochozoa</taxon>
        <taxon>Platyhelminthes</taxon>
        <taxon>Trematoda</taxon>
        <taxon>Digenea</taxon>
        <taxon>Opisthorchiida</taxon>
        <taxon>Opisthorchiata</taxon>
        <taxon>Opisthorchiidae</taxon>
        <taxon>Clonorchis</taxon>
    </lineage>
</organism>
<evidence type="ECO:0000313" key="2">
    <source>
        <dbReference type="Proteomes" id="UP000286415"/>
    </source>
</evidence>
<dbReference type="EMBL" id="NIRI02000042">
    <property type="protein sequence ID" value="KAG5448053.1"/>
    <property type="molecule type" value="Genomic_DNA"/>
</dbReference>